<dbReference type="Pfam" id="PF02446">
    <property type="entry name" value="Glyco_hydro_77"/>
    <property type="match status" value="1"/>
</dbReference>
<name>A0ABS0SZG9_9CAUL</name>
<comment type="caution">
    <text evidence="10">The sequence shown here is derived from an EMBL/GenBank/DDBJ whole genome shotgun (WGS) entry which is preliminary data.</text>
</comment>
<dbReference type="PANTHER" id="PTHR32438">
    <property type="entry name" value="4-ALPHA-GLUCANOTRANSFERASE DPE1, CHLOROPLASTIC/AMYLOPLASTIC"/>
    <property type="match status" value="1"/>
</dbReference>
<organism evidence="10 11">
    <name type="scientific">Caulobacter hibisci</name>
    <dbReference type="NCBI Taxonomy" id="2035993"/>
    <lineage>
        <taxon>Bacteria</taxon>
        <taxon>Pseudomonadati</taxon>
        <taxon>Pseudomonadota</taxon>
        <taxon>Alphaproteobacteria</taxon>
        <taxon>Caulobacterales</taxon>
        <taxon>Caulobacteraceae</taxon>
        <taxon>Caulobacter</taxon>
    </lineage>
</organism>
<gene>
    <name evidence="10" type="ORF">I4Q42_10295</name>
</gene>
<keyword evidence="6" id="KW-0808">Transferase</keyword>
<keyword evidence="5" id="KW-0328">Glycosyltransferase</keyword>
<dbReference type="Proteomes" id="UP000639859">
    <property type="component" value="Unassembled WGS sequence"/>
</dbReference>
<evidence type="ECO:0000256" key="3">
    <source>
        <dbReference type="ARBA" id="ARBA00012560"/>
    </source>
</evidence>
<evidence type="ECO:0000256" key="8">
    <source>
        <dbReference type="ARBA" id="ARBA00031423"/>
    </source>
</evidence>
<evidence type="ECO:0000313" key="10">
    <source>
        <dbReference type="EMBL" id="MBI1684058.1"/>
    </source>
</evidence>
<proteinExistence type="inferred from homology"/>
<evidence type="ECO:0000256" key="6">
    <source>
        <dbReference type="ARBA" id="ARBA00022679"/>
    </source>
</evidence>
<keyword evidence="11" id="KW-1185">Reference proteome</keyword>
<dbReference type="RefSeq" id="WP_198575987.1">
    <property type="nucleotide sequence ID" value="NZ_JADWOX010000006.1"/>
</dbReference>
<evidence type="ECO:0000256" key="9">
    <source>
        <dbReference type="ARBA" id="ARBA00031501"/>
    </source>
</evidence>
<evidence type="ECO:0000256" key="2">
    <source>
        <dbReference type="ARBA" id="ARBA00005684"/>
    </source>
</evidence>
<evidence type="ECO:0000256" key="1">
    <source>
        <dbReference type="ARBA" id="ARBA00000439"/>
    </source>
</evidence>
<reference evidence="10 11" key="1">
    <citation type="submission" date="2020-11" db="EMBL/GenBank/DDBJ databases">
        <title>genome sequence of strain KACC 18849.</title>
        <authorList>
            <person name="Gao J."/>
            <person name="Zhang X."/>
        </authorList>
    </citation>
    <scope>NUCLEOTIDE SEQUENCE [LARGE SCALE GENOMIC DNA]</scope>
    <source>
        <strain evidence="10 11">KACC 18849</strain>
    </source>
</reference>
<dbReference type="InterPro" id="IPR017853">
    <property type="entry name" value="GH"/>
</dbReference>
<evidence type="ECO:0000256" key="5">
    <source>
        <dbReference type="ARBA" id="ARBA00022676"/>
    </source>
</evidence>
<evidence type="ECO:0000256" key="4">
    <source>
        <dbReference type="ARBA" id="ARBA00020295"/>
    </source>
</evidence>
<sequence>MSQDRLAALAQEAGIIIDWVDFDGQARQVGDETIRAVLTALGYDPQAPSAGTAAVARAPADFLVSQAGASITVRSRDRHGAVLFEDGRRLDVATADGTLAFSIEEPGYHTLELDDRRITVAVCPPRGLTPRDRLGRRAWGLGLQLYASREGGDFGDFTGLAAVARAAGAVGADALAISPTHALFPSAPGRCSPYSPSSRDHLNLLFADPGGAAPLEPAGPDLIDWPVAAAARLARLAGAYQAFAGDPRLDDFIAAGGVELRRHALFEALDEHFAPTLGPGAWRRWPAPFRDPAGAEAAADALGLSERVGFFLFAQWLADLGLERAQAEAKAAGMGLGLISDLAVGLDPGGSHAWRRPQDLMNGLTLGAPPDAFQAAGQGWGITSFSPGALRGSGYAPFLATIRAALRHAGGLRIDHALGLGRLWVVPDGAPADHGAYLRYPLDDLLNLIALESRRAGAVIIGEDLGVVPEGLRASLAERGLLGMRVLPFERTASGAFKPPSDWDPLAVAMTSTHDLSPTAGWWRGRDIAWRERLDAPGDRAAEQADRAEDRQAFWETAVEAGVADGPAPDIETPDAAVDAALAWVAQTPCELALIPIEDLLGLDEAPNLPGVVEVHPNWRRRLPAAAQALLSQPIVAGRLARLNAQRPR</sequence>
<dbReference type="EC" id="2.4.1.25" evidence="3"/>
<dbReference type="PANTHER" id="PTHR32438:SF5">
    <property type="entry name" value="4-ALPHA-GLUCANOTRANSFERASE DPE1, CHLOROPLASTIC_AMYLOPLASTIC"/>
    <property type="match status" value="1"/>
</dbReference>
<evidence type="ECO:0000313" key="11">
    <source>
        <dbReference type="Proteomes" id="UP000639859"/>
    </source>
</evidence>
<keyword evidence="7" id="KW-0119">Carbohydrate metabolism</keyword>
<dbReference type="EMBL" id="JADWOX010000006">
    <property type="protein sequence ID" value="MBI1684058.1"/>
    <property type="molecule type" value="Genomic_DNA"/>
</dbReference>
<dbReference type="Gene3D" id="3.20.20.80">
    <property type="entry name" value="Glycosidases"/>
    <property type="match status" value="1"/>
</dbReference>
<dbReference type="InterPro" id="IPR003385">
    <property type="entry name" value="Glyco_hydro_77"/>
</dbReference>
<evidence type="ECO:0000256" key="7">
    <source>
        <dbReference type="ARBA" id="ARBA00023277"/>
    </source>
</evidence>
<comment type="similarity">
    <text evidence="2">Belongs to the disproportionating enzyme family.</text>
</comment>
<protein>
    <recommendedName>
        <fullName evidence="4">4-alpha-glucanotransferase</fullName>
        <ecNumber evidence="3">2.4.1.25</ecNumber>
    </recommendedName>
    <alternativeName>
        <fullName evidence="8">Amylomaltase</fullName>
    </alternativeName>
    <alternativeName>
        <fullName evidence="9">Disproportionating enzyme</fullName>
    </alternativeName>
</protein>
<comment type="catalytic activity">
    <reaction evidence="1">
        <text>Transfers a segment of a (1-&gt;4)-alpha-D-glucan to a new position in an acceptor, which may be glucose or a (1-&gt;4)-alpha-D-glucan.</text>
        <dbReference type="EC" id="2.4.1.25"/>
    </reaction>
</comment>
<accession>A0ABS0SZG9</accession>
<dbReference type="SUPFAM" id="SSF51445">
    <property type="entry name" value="(Trans)glycosidases"/>
    <property type="match status" value="1"/>
</dbReference>